<evidence type="ECO:0000256" key="1">
    <source>
        <dbReference type="ARBA" id="ARBA00004651"/>
    </source>
</evidence>
<dbReference type="Proteomes" id="UP000317998">
    <property type="component" value="Unassembled WGS sequence"/>
</dbReference>
<dbReference type="GO" id="GO:0005886">
    <property type="term" value="C:plasma membrane"/>
    <property type="evidence" value="ECO:0007669"/>
    <property type="project" value="UniProtKB-SubCell"/>
</dbReference>
<dbReference type="InterPro" id="IPR018422">
    <property type="entry name" value="Cation/H_exchanger_CPA1"/>
</dbReference>
<sequence length="576" mass="62001">MELPLVIVIAVSLIVAFSLVAKRLGIAAPIVLLVVGVGISYLPGVPEIEVPHDVILMAVLPPILYAAALQVPVMDFRRSIQTITSLSVLLVVVSAFSVGFLLYLLLPNLNLAAAIALGAVISPPDAVSAISIGKKLGLPPRLLTVLEGEGLVNDATALVLLRSAIAISAGGVGTIWEGIGDFGYAVVIAIIVGLLIGVITVWVRARLADPLVDTSIALLVPFLAFIPAEELHASGVLAVVVAGLYVGHNAPKFVDVQGRIAERVTWRSVQFILEHGVFLLMGVEIRALLGDIDANELPAMNAVLIGLVATAALIIIRFAWVNPMVFLLQRKAERDEFRALRLKLGLEHLKAKGASGDPRMERRRERVEQAYARMRADLDHTRADGLDWRGGLVLSWSGMRGVVTLAAAQSLPEETPYRAQLILIAFTVAVVTLVLQGSTLPWLIKLIGIEGINVQADRQKVAELLEEISHEGLTVLDDPGAVLGPDTPIAPGVVDRVRSDTVLRIDAAWERANTATPEVGTPHLQYRKLRNAVVQREYDALLRARSTGRYPSRVVREAQAMLEVEETRLQKPGATP</sequence>
<reference evidence="12 13" key="1">
    <citation type="submission" date="2019-06" db="EMBL/GenBank/DDBJ databases">
        <title>Sequencing the genomes of 1000 actinobacteria strains.</title>
        <authorList>
            <person name="Klenk H.-P."/>
        </authorList>
    </citation>
    <scope>NUCLEOTIDE SEQUENCE [LARGE SCALE GENOMIC DNA]</scope>
    <source>
        <strain evidence="12 13">DSM 26477</strain>
    </source>
</reference>
<dbReference type="PANTHER" id="PTHR10110">
    <property type="entry name" value="SODIUM/HYDROGEN EXCHANGER"/>
    <property type="match status" value="1"/>
</dbReference>
<keyword evidence="5 10" id="KW-1133">Transmembrane helix</keyword>
<dbReference type="RefSeq" id="WP_141881514.1">
    <property type="nucleotide sequence ID" value="NZ_VFOM01000003.1"/>
</dbReference>
<feature type="transmembrane region" description="Helical" evidence="10">
    <location>
        <begin position="301"/>
        <end position="328"/>
    </location>
</feature>
<feature type="transmembrane region" description="Helical" evidence="10">
    <location>
        <begin position="6"/>
        <end position="21"/>
    </location>
</feature>
<feature type="transmembrane region" description="Helical" evidence="10">
    <location>
        <begin position="182"/>
        <end position="203"/>
    </location>
</feature>
<feature type="transmembrane region" description="Helical" evidence="10">
    <location>
        <begin position="232"/>
        <end position="250"/>
    </location>
</feature>
<keyword evidence="9" id="KW-0739">Sodium transport</keyword>
<dbReference type="Gene3D" id="6.10.140.1330">
    <property type="match status" value="1"/>
</dbReference>
<proteinExistence type="predicted"/>
<feature type="transmembrane region" description="Helical" evidence="10">
    <location>
        <begin position="86"/>
        <end position="105"/>
    </location>
</feature>
<feature type="transmembrane region" description="Helical" evidence="10">
    <location>
        <begin position="151"/>
        <end position="176"/>
    </location>
</feature>
<evidence type="ECO:0000256" key="3">
    <source>
        <dbReference type="ARBA" id="ARBA00022475"/>
    </source>
</evidence>
<dbReference type="GO" id="GO:0051453">
    <property type="term" value="P:regulation of intracellular pH"/>
    <property type="evidence" value="ECO:0007669"/>
    <property type="project" value="TreeGrafter"/>
</dbReference>
<dbReference type="EMBL" id="VFOM01000003">
    <property type="protein sequence ID" value="TQL44988.1"/>
    <property type="molecule type" value="Genomic_DNA"/>
</dbReference>
<feature type="transmembrane region" description="Helical" evidence="10">
    <location>
        <begin position="26"/>
        <end position="42"/>
    </location>
</feature>
<evidence type="ECO:0000256" key="7">
    <source>
        <dbReference type="ARBA" id="ARBA00023065"/>
    </source>
</evidence>
<evidence type="ECO:0000256" key="8">
    <source>
        <dbReference type="ARBA" id="ARBA00023136"/>
    </source>
</evidence>
<gene>
    <name evidence="12" type="ORF">FB562_2397</name>
</gene>
<name>A0A542YA60_9MICO</name>
<dbReference type="AlphaFoldDB" id="A0A542YA60"/>
<evidence type="ECO:0000256" key="2">
    <source>
        <dbReference type="ARBA" id="ARBA00022448"/>
    </source>
</evidence>
<keyword evidence="8 10" id="KW-0472">Membrane</keyword>
<keyword evidence="13" id="KW-1185">Reference proteome</keyword>
<evidence type="ECO:0000313" key="12">
    <source>
        <dbReference type="EMBL" id="TQL44988.1"/>
    </source>
</evidence>
<dbReference type="InterPro" id="IPR006153">
    <property type="entry name" value="Cation/H_exchanger_TM"/>
</dbReference>
<dbReference type="PANTHER" id="PTHR10110:SF86">
    <property type="entry name" value="SODIUM_HYDROGEN EXCHANGER 7"/>
    <property type="match status" value="1"/>
</dbReference>
<dbReference type="Pfam" id="PF00999">
    <property type="entry name" value="Na_H_Exchanger"/>
    <property type="match status" value="1"/>
</dbReference>
<accession>A0A542YA60</accession>
<keyword evidence="6" id="KW-0915">Sodium</keyword>
<evidence type="ECO:0000256" key="9">
    <source>
        <dbReference type="ARBA" id="ARBA00023201"/>
    </source>
</evidence>
<keyword evidence="7" id="KW-0406">Ion transport</keyword>
<comment type="subcellular location">
    <subcellularLocation>
        <location evidence="1">Cell membrane</location>
        <topology evidence="1">Multi-pass membrane protein</topology>
    </subcellularLocation>
</comment>
<dbReference type="GO" id="GO:0015386">
    <property type="term" value="F:potassium:proton antiporter activity"/>
    <property type="evidence" value="ECO:0007669"/>
    <property type="project" value="TreeGrafter"/>
</dbReference>
<keyword evidence="4 10" id="KW-0812">Transmembrane</keyword>
<evidence type="ECO:0000313" key="13">
    <source>
        <dbReference type="Proteomes" id="UP000317998"/>
    </source>
</evidence>
<evidence type="ECO:0000256" key="5">
    <source>
        <dbReference type="ARBA" id="ARBA00022989"/>
    </source>
</evidence>
<comment type="caution">
    <text evidence="12">The sequence shown here is derived from an EMBL/GenBank/DDBJ whole genome shotgun (WGS) entry which is preliminary data.</text>
</comment>
<dbReference type="GO" id="GO:0015385">
    <property type="term" value="F:sodium:proton antiporter activity"/>
    <property type="evidence" value="ECO:0007669"/>
    <property type="project" value="InterPro"/>
</dbReference>
<evidence type="ECO:0000256" key="6">
    <source>
        <dbReference type="ARBA" id="ARBA00023053"/>
    </source>
</evidence>
<feature type="domain" description="Cation/H+ exchanger transmembrane" evidence="11">
    <location>
        <begin position="11"/>
        <end position="445"/>
    </location>
</feature>
<keyword evidence="2" id="KW-0813">Transport</keyword>
<dbReference type="OrthoDB" id="57886at2"/>
<evidence type="ECO:0000259" key="11">
    <source>
        <dbReference type="Pfam" id="PF00999"/>
    </source>
</evidence>
<keyword evidence="3" id="KW-1003">Cell membrane</keyword>
<feature type="transmembrane region" description="Helical" evidence="10">
    <location>
        <begin position="421"/>
        <end position="444"/>
    </location>
</feature>
<organism evidence="12 13">
    <name type="scientific">Homoserinimonas aerilata</name>
    <dbReference type="NCBI Taxonomy" id="1162970"/>
    <lineage>
        <taxon>Bacteria</taxon>
        <taxon>Bacillati</taxon>
        <taxon>Actinomycetota</taxon>
        <taxon>Actinomycetes</taxon>
        <taxon>Micrococcales</taxon>
        <taxon>Microbacteriaceae</taxon>
        <taxon>Homoserinimonas</taxon>
    </lineage>
</organism>
<evidence type="ECO:0000256" key="4">
    <source>
        <dbReference type="ARBA" id="ARBA00022692"/>
    </source>
</evidence>
<protein>
    <submittedName>
        <fullName evidence="12">Sodium/proton antiporter (CPA1 family)</fullName>
    </submittedName>
</protein>
<feature type="transmembrane region" description="Helical" evidence="10">
    <location>
        <begin position="271"/>
        <end position="289"/>
    </location>
</feature>
<dbReference type="GO" id="GO:0098719">
    <property type="term" value="P:sodium ion import across plasma membrane"/>
    <property type="evidence" value="ECO:0007669"/>
    <property type="project" value="TreeGrafter"/>
</dbReference>
<evidence type="ECO:0000256" key="10">
    <source>
        <dbReference type="SAM" id="Phobius"/>
    </source>
</evidence>
<feature type="transmembrane region" description="Helical" evidence="10">
    <location>
        <begin position="54"/>
        <end position="74"/>
    </location>
</feature>